<evidence type="ECO:0000313" key="1">
    <source>
        <dbReference type="EMBL" id="SHG40120.1"/>
    </source>
</evidence>
<gene>
    <name evidence="1" type="ORF">SAMN02787073_4203</name>
</gene>
<dbReference type="AlphaFoldDB" id="A0A1M5JIM3"/>
<sequence length="53" mass="5934">MKKLSRKDLQMIKGSAANISCSVDQRCPSGHFCCNHVCLKAKELEHLPICDDM</sequence>
<reference evidence="2" key="1">
    <citation type="submission" date="2016-11" db="EMBL/GenBank/DDBJ databases">
        <authorList>
            <person name="Varghese N."/>
            <person name="Submissions S."/>
        </authorList>
    </citation>
    <scope>NUCLEOTIDE SEQUENCE [LARGE SCALE GENOMIC DNA]</scope>
    <source>
        <strain evidence="2">YR203</strain>
    </source>
</reference>
<name>A0A1M5JIM3_9FLAO</name>
<evidence type="ECO:0008006" key="3">
    <source>
        <dbReference type="Google" id="ProtNLM"/>
    </source>
</evidence>
<dbReference type="EMBL" id="FQVE01000005">
    <property type="protein sequence ID" value="SHG40120.1"/>
    <property type="molecule type" value="Genomic_DNA"/>
</dbReference>
<organism evidence="1 2">
    <name type="scientific">Chryseobacterium vrystaatense</name>
    <dbReference type="NCBI Taxonomy" id="307480"/>
    <lineage>
        <taxon>Bacteria</taxon>
        <taxon>Pseudomonadati</taxon>
        <taxon>Bacteroidota</taxon>
        <taxon>Flavobacteriia</taxon>
        <taxon>Flavobacteriales</taxon>
        <taxon>Weeksellaceae</taxon>
        <taxon>Chryseobacterium group</taxon>
        <taxon>Chryseobacterium</taxon>
    </lineage>
</organism>
<accession>A0A1M5JIM3</accession>
<evidence type="ECO:0000313" key="2">
    <source>
        <dbReference type="Proteomes" id="UP000184108"/>
    </source>
</evidence>
<proteinExistence type="predicted"/>
<dbReference type="Proteomes" id="UP000184108">
    <property type="component" value="Unassembled WGS sequence"/>
</dbReference>
<dbReference type="RefSeq" id="WP_175550415.1">
    <property type="nucleotide sequence ID" value="NZ_FQVE01000005.1"/>
</dbReference>
<protein>
    <recommendedName>
        <fullName evidence="3">Bacteriocin-type signal sequence-containing protein</fullName>
    </recommendedName>
</protein>